<reference evidence="4" key="1">
    <citation type="submission" date="2011-02" db="EMBL/GenBank/DDBJ databases">
        <title>The Genome Sequence of Capsaspora owczarzaki ATCC 30864.</title>
        <authorList>
            <person name="Russ C."/>
            <person name="Cuomo C."/>
            <person name="Burger G."/>
            <person name="Gray M.W."/>
            <person name="Holland P.W.H."/>
            <person name="King N."/>
            <person name="Lang F.B.F."/>
            <person name="Roger A.J."/>
            <person name="Ruiz-Trillo I."/>
            <person name="Young S.K."/>
            <person name="Zeng Q."/>
            <person name="Gargeya S."/>
            <person name="Alvarado L."/>
            <person name="Berlin A."/>
            <person name="Chapman S.B."/>
            <person name="Chen Z."/>
            <person name="Freedman E."/>
            <person name="Gellesch M."/>
            <person name="Goldberg J."/>
            <person name="Griggs A."/>
            <person name="Gujja S."/>
            <person name="Heilman E."/>
            <person name="Heiman D."/>
            <person name="Howarth C."/>
            <person name="Mehta T."/>
            <person name="Neiman D."/>
            <person name="Pearson M."/>
            <person name="Roberts A."/>
            <person name="Saif S."/>
            <person name="Shea T."/>
            <person name="Shenoy N."/>
            <person name="Sisk P."/>
            <person name="Stolte C."/>
            <person name="Sykes S."/>
            <person name="White J."/>
            <person name="Yandava C."/>
            <person name="Haas B."/>
            <person name="Nusbaum C."/>
            <person name="Birren B."/>
        </authorList>
    </citation>
    <scope>NUCLEOTIDE SEQUENCE</scope>
    <source>
        <strain evidence="4">ATCC 30864</strain>
    </source>
</reference>
<name>A0A0D2X206_CAPO3</name>
<keyword evidence="2" id="KW-1133">Transmembrane helix</keyword>
<feature type="transmembrane region" description="Helical" evidence="2">
    <location>
        <begin position="238"/>
        <end position="256"/>
    </location>
</feature>
<feature type="transmembrane region" description="Helical" evidence="2">
    <location>
        <begin position="179"/>
        <end position="201"/>
    </location>
</feature>
<accession>A0A0D2X206</accession>
<feature type="region of interest" description="Disordered" evidence="1">
    <location>
        <begin position="461"/>
        <end position="617"/>
    </location>
</feature>
<gene>
    <name evidence="3" type="ORF">CAOG_002819</name>
</gene>
<evidence type="ECO:0000313" key="4">
    <source>
        <dbReference type="Proteomes" id="UP000008743"/>
    </source>
</evidence>
<sequence>MDEEKQQPPSDVEMIELRKTSEMVHVDGFEDMNEDDYNYHLSHKGGPPFIARTRTRKVLNFFIYHRYGHRVPTLLELASLAIIAIGIYQLIFYFLANFTAHSSGAFPFSVTYGAQTKVRMFDIQPGAGNVDVMATLVNISYDGSATSQVIWEPYNGRDSVNTTSQYKENLTGLAVARGVIVTVCLLLFFLIDLITTVIFLYHTWRVAIRHFFRCVCFCCCKKKEKHILKQRPTYMHHFMRVGIQTTLLGIALYFAWTYPSDLLDNPIHRQIVYAERSPNCYSQVQRLVVIDPAGMSAYAKETSNNGVSTKLLFGTLPHECPLTRDLCSPADPLNCNYNIFSTNAVQRSIVVDLQIDSLALGLPALFIDVFITVVTFVKFRDWKRKVRYHEYTVGVAKLEMLNDPATARKVFNFAIPYPAAAAQAMGHPAYVVNQSAPAYVGTYKFIPGAVKAYRDSVALEASQPPPPRYSQLAMSQSQSLKPSMQPTQGSSSVVGLGPAGSLTRSKLIESERAAESERQAKLQEEQQRLHERQQQEAQEQRQREQQEQEAELERQRQQEEQEALLERERKEALEQQEQALREAAEAHQAALEQQRAQQAALEQQQQEAQLVQQQEAQLVQRPSLNPPEIILEAVDDDSVPEPQEDVLETVEPAQTVDPVDPVEVPETIETPETVETVESVDPVTVQTIDENTSSSSSSETTSAAMPDDMPVISADQDVSSVEEQQKDE</sequence>
<proteinExistence type="predicted"/>
<dbReference type="EMBL" id="KE346363">
    <property type="protein sequence ID" value="KJE91724.1"/>
    <property type="molecule type" value="Genomic_DNA"/>
</dbReference>
<feature type="compositionally biased region" description="Low complexity" evidence="1">
    <location>
        <begin position="692"/>
        <end position="702"/>
    </location>
</feature>
<feature type="compositionally biased region" description="Low complexity" evidence="1">
    <location>
        <begin position="655"/>
        <end position="685"/>
    </location>
</feature>
<organism evidence="3 4">
    <name type="scientific">Capsaspora owczarzaki (strain ATCC 30864)</name>
    <dbReference type="NCBI Taxonomy" id="595528"/>
    <lineage>
        <taxon>Eukaryota</taxon>
        <taxon>Filasterea</taxon>
        <taxon>Capsaspora</taxon>
    </lineage>
</organism>
<dbReference type="RefSeq" id="XP_004348632.2">
    <property type="nucleotide sequence ID" value="XM_004348582.2"/>
</dbReference>
<dbReference type="Proteomes" id="UP000008743">
    <property type="component" value="Unassembled WGS sequence"/>
</dbReference>
<feature type="compositionally biased region" description="Basic and acidic residues" evidence="1">
    <location>
        <begin position="506"/>
        <end position="585"/>
    </location>
</feature>
<feature type="region of interest" description="Disordered" evidence="1">
    <location>
        <begin position="636"/>
        <end position="728"/>
    </location>
</feature>
<keyword evidence="4" id="KW-1185">Reference proteome</keyword>
<feature type="transmembrane region" description="Helical" evidence="2">
    <location>
        <begin position="74"/>
        <end position="96"/>
    </location>
</feature>
<feature type="transmembrane region" description="Helical" evidence="2">
    <location>
        <begin position="358"/>
        <end position="377"/>
    </location>
</feature>
<feature type="compositionally biased region" description="Acidic residues" evidence="1">
    <location>
        <begin position="636"/>
        <end position="648"/>
    </location>
</feature>
<feature type="compositionally biased region" description="Low complexity" evidence="1">
    <location>
        <begin position="586"/>
        <end position="617"/>
    </location>
</feature>
<evidence type="ECO:0000256" key="2">
    <source>
        <dbReference type="SAM" id="Phobius"/>
    </source>
</evidence>
<dbReference type="AlphaFoldDB" id="A0A0D2X206"/>
<keyword evidence="2" id="KW-0472">Membrane</keyword>
<protein>
    <submittedName>
        <fullName evidence="3">Uncharacterized protein</fullName>
    </submittedName>
</protein>
<dbReference type="InParanoid" id="A0A0D2X206"/>
<evidence type="ECO:0000313" key="3">
    <source>
        <dbReference type="EMBL" id="KJE91724.1"/>
    </source>
</evidence>
<evidence type="ECO:0000256" key="1">
    <source>
        <dbReference type="SAM" id="MobiDB-lite"/>
    </source>
</evidence>
<feature type="compositionally biased region" description="Polar residues" evidence="1">
    <location>
        <begin position="472"/>
        <end position="493"/>
    </location>
</feature>
<keyword evidence="2" id="KW-0812">Transmembrane</keyword>